<keyword evidence="2 4" id="KW-0813">Transport</keyword>
<protein>
    <recommendedName>
        <fullName evidence="4">V-type ATP synthase subunit D</fullName>
    </recommendedName>
    <alternativeName>
        <fullName evidence="4">V-ATPase subunit D</fullName>
    </alternativeName>
</protein>
<dbReference type="GO" id="GO:0046933">
    <property type="term" value="F:proton-transporting ATP synthase activity, rotational mechanism"/>
    <property type="evidence" value="ECO:0007669"/>
    <property type="project" value="UniProtKB-UniRule"/>
</dbReference>
<proteinExistence type="inferred from homology"/>
<evidence type="ECO:0000256" key="3">
    <source>
        <dbReference type="ARBA" id="ARBA00023065"/>
    </source>
</evidence>
<evidence type="ECO:0000313" key="7">
    <source>
        <dbReference type="Proteomes" id="UP000183206"/>
    </source>
</evidence>
<dbReference type="NCBIfam" id="TIGR00309">
    <property type="entry name" value="V_ATPase_subD"/>
    <property type="match status" value="1"/>
</dbReference>
<dbReference type="PANTHER" id="PTHR11671">
    <property type="entry name" value="V-TYPE ATP SYNTHASE SUBUNIT D"/>
    <property type="match status" value="1"/>
</dbReference>
<dbReference type="GO" id="GO:0046961">
    <property type="term" value="F:proton-transporting ATPase activity, rotational mechanism"/>
    <property type="evidence" value="ECO:0007669"/>
    <property type="project" value="InterPro"/>
</dbReference>
<dbReference type="Proteomes" id="UP000183206">
    <property type="component" value="Unassembled WGS sequence"/>
</dbReference>
<dbReference type="STRING" id="1805282.AUJ44_01295"/>
<keyword evidence="4" id="KW-0066">ATP synthesis</keyword>
<sequence length="216" mass="24580">MILKVTPTRITLLILKKDLRVAEKGYNLLKNKRDGLMKHFMSTIRQTKDLRETVEENLGTAFAMYAIASSLVHKKTTEVAFLIPGVSIDLDVKVKTIMSVPVPKFEIKKQGNAFSYGMLETSGDLDNAIKRFENVITDIIKLAELEKTAENLAEEIERTRRRVSALENTRIPNLKDTIRFITGRLEEHARDAIVSTMRVKAMIVQKEKESLLNPRP</sequence>
<reference evidence="6 7" key="1">
    <citation type="journal article" date="2016" name="Environ. Microbiol.">
        <title>Genomic resolution of a cold subsurface aquifer community provides metabolic insights for novel microbes adapted to high CO concentrations.</title>
        <authorList>
            <person name="Probst A.J."/>
            <person name="Castelle C.J."/>
            <person name="Singh A."/>
            <person name="Brown C.T."/>
            <person name="Anantharaman K."/>
            <person name="Sharon I."/>
            <person name="Hug L.A."/>
            <person name="Burstein D."/>
            <person name="Emerson J.B."/>
            <person name="Thomas B.C."/>
            <person name="Banfield J.F."/>
        </authorList>
    </citation>
    <scope>NUCLEOTIDE SEQUENCE [LARGE SCALE GENOMIC DNA]</scope>
    <source>
        <strain evidence="6">CG1_02_47_685</strain>
    </source>
</reference>
<evidence type="ECO:0000256" key="2">
    <source>
        <dbReference type="ARBA" id="ARBA00022448"/>
    </source>
</evidence>
<comment type="similarity">
    <text evidence="1 4">Belongs to the V-ATPase D subunit family.</text>
</comment>
<organism evidence="6 7">
    <name type="scientific">Candidatus Nomurabacteria bacterium CG1_02_47_685</name>
    <dbReference type="NCBI Taxonomy" id="1805282"/>
    <lineage>
        <taxon>Bacteria</taxon>
        <taxon>Candidatus Nomuraibacteriota</taxon>
    </lineage>
</organism>
<keyword evidence="5" id="KW-0175">Coiled coil</keyword>
<comment type="function">
    <text evidence="4">Produces ATP from ADP in the presence of a proton gradient across the membrane.</text>
</comment>
<feature type="coiled-coil region" evidence="5">
    <location>
        <begin position="142"/>
        <end position="169"/>
    </location>
</feature>
<dbReference type="AlphaFoldDB" id="A0A1J4VEK3"/>
<comment type="caution">
    <text evidence="6">The sequence shown here is derived from an EMBL/GenBank/DDBJ whole genome shotgun (WGS) entry which is preliminary data.</text>
</comment>
<dbReference type="GO" id="GO:0042777">
    <property type="term" value="P:proton motive force-driven plasma membrane ATP synthesis"/>
    <property type="evidence" value="ECO:0007669"/>
    <property type="project" value="UniProtKB-UniRule"/>
</dbReference>
<name>A0A1J4VEK3_9BACT</name>
<evidence type="ECO:0000256" key="5">
    <source>
        <dbReference type="SAM" id="Coils"/>
    </source>
</evidence>
<dbReference type="GO" id="GO:0005524">
    <property type="term" value="F:ATP binding"/>
    <property type="evidence" value="ECO:0007669"/>
    <property type="project" value="UniProtKB-UniRule"/>
</dbReference>
<keyword evidence="4" id="KW-0375">Hydrogen ion transport</keyword>
<dbReference type="Gene3D" id="1.10.287.3240">
    <property type="match status" value="1"/>
</dbReference>
<dbReference type="EMBL" id="MNVO01000024">
    <property type="protein sequence ID" value="OIO32926.1"/>
    <property type="molecule type" value="Genomic_DNA"/>
</dbReference>
<evidence type="ECO:0000256" key="1">
    <source>
        <dbReference type="ARBA" id="ARBA00005850"/>
    </source>
</evidence>
<gene>
    <name evidence="4" type="primary">atpD</name>
    <name evidence="6" type="ORF">AUJ44_01295</name>
</gene>
<keyword evidence="3 4" id="KW-0406">Ion transport</keyword>
<dbReference type="Pfam" id="PF01813">
    <property type="entry name" value="ATP-synt_D"/>
    <property type="match status" value="1"/>
</dbReference>
<evidence type="ECO:0000256" key="4">
    <source>
        <dbReference type="HAMAP-Rule" id="MF_00271"/>
    </source>
</evidence>
<dbReference type="InterPro" id="IPR002699">
    <property type="entry name" value="V_ATPase_D"/>
</dbReference>
<dbReference type="HAMAP" id="MF_00271">
    <property type="entry name" value="ATP_synth_D_arch"/>
    <property type="match status" value="1"/>
</dbReference>
<accession>A0A1J4VEK3</accession>
<evidence type="ECO:0000313" key="6">
    <source>
        <dbReference type="EMBL" id="OIO32926.1"/>
    </source>
</evidence>